<gene>
    <name evidence="4" type="ORF">CBR_g53717</name>
</gene>
<feature type="region of interest" description="Disordered" evidence="2">
    <location>
        <begin position="116"/>
        <end position="137"/>
    </location>
</feature>
<dbReference type="GO" id="GO:0008270">
    <property type="term" value="F:zinc ion binding"/>
    <property type="evidence" value="ECO:0007669"/>
    <property type="project" value="UniProtKB-KW"/>
</dbReference>
<dbReference type="PROSITE" id="PS50158">
    <property type="entry name" value="ZF_CCHC"/>
    <property type="match status" value="1"/>
</dbReference>
<feature type="region of interest" description="Disordered" evidence="2">
    <location>
        <begin position="215"/>
        <end position="328"/>
    </location>
</feature>
<reference evidence="4 5" key="1">
    <citation type="journal article" date="2018" name="Cell">
        <title>The Chara Genome: Secondary Complexity and Implications for Plant Terrestrialization.</title>
        <authorList>
            <person name="Nishiyama T."/>
            <person name="Sakayama H."/>
            <person name="Vries J.D."/>
            <person name="Buschmann H."/>
            <person name="Saint-Marcoux D."/>
            <person name="Ullrich K.K."/>
            <person name="Haas F.B."/>
            <person name="Vanderstraeten L."/>
            <person name="Becker D."/>
            <person name="Lang D."/>
            <person name="Vosolsobe S."/>
            <person name="Rombauts S."/>
            <person name="Wilhelmsson P.K.I."/>
            <person name="Janitza P."/>
            <person name="Kern R."/>
            <person name="Heyl A."/>
            <person name="Rumpler F."/>
            <person name="Villalobos L.I.A.C."/>
            <person name="Clay J.M."/>
            <person name="Skokan R."/>
            <person name="Toyoda A."/>
            <person name="Suzuki Y."/>
            <person name="Kagoshima H."/>
            <person name="Schijlen E."/>
            <person name="Tajeshwar N."/>
            <person name="Catarino B."/>
            <person name="Hetherington A.J."/>
            <person name="Saltykova A."/>
            <person name="Bonnot C."/>
            <person name="Breuninger H."/>
            <person name="Symeonidi A."/>
            <person name="Radhakrishnan G.V."/>
            <person name="Van Nieuwerburgh F."/>
            <person name="Deforce D."/>
            <person name="Chang C."/>
            <person name="Karol K.G."/>
            <person name="Hedrich R."/>
            <person name="Ulvskov P."/>
            <person name="Glockner G."/>
            <person name="Delwiche C.F."/>
            <person name="Petrasek J."/>
            <person name="Van de Peer Y."/>
            <person name="Friml J."/>
            <person name="Beilby M."/>
            <person name="Dolan L."/>
            <person name="Kohara Y."/>
            <person name="Sugano S."/>
            <person name="Fujiyama A."/>
            <person name="Delaux P.-M."/>
            <person name="Quint M."/>
            <person name="TheiBen G."/>
            <person name="Hagemann M."/>
            <person name="Harholt J."/>
            <person name="Dunand C."/>
            <person name="Zachgo S."/>
            <person name="Langdale J."/>
            <person name="Maumus F."/>
            <person name="Straeten D.V.D."/>
            <person name="Gould S.B."/>
            <person name="Rensing S.A."/>
        </authorList>
    </citation>
    <scope>NUCLEOTIDE SEQUENCE [LARGE SCALE GENOMIC DNA]</scope>
    <source>
        <strain evidence="4 5">S276</strain>
    </source>
</reference>
<dbReference type="Pfam" id="PF00098">
    <property type="entry name" value="zf-CCHC"/>
    <property type="match status" value="1"/>
</dbReference>
<evidence type="ECO:0000256" key="1">
    <source>
        <dbReference type="PROSITE-ProRule" id="PRU00047"/>
    </source>
</evidence>
<dbReference type="SMART" id="SM00343">
    <property type="entry name" value="ZnF_C2HC"/>
    <property type="match status" value="1"/>
</dbReference>
<dbReference type="SUPFAM" id="SSF57756">
    <property type="entry name" value="Retrovirus zinc finger-like domains"/>
    <property type="match status" value="1"/>
</dbReference>
<feature type="compositionally biased region" description="Basic and acidic residues" evidence="2">
    <location>
        <begin position="242"/>
        <end position="251"/>
    </location>
</feature>
<dbReference type="Gene3D" id="4.10.60.10">
    <property type="entry name" value="Zinc finger, CCHC-type"/>
    <property type="match status" value="1"/>
</dbReference>
<evidence type="ECO:0000313" key="5">
    <source>
        <dbReference type="Proteomes" id="UP000265515"/>
    </source>
</evidence>
<keyword evidence="5" id="KW-1185">Reference proteome</keyword>
<name>A0A388MB85_CHABU</name>
<accession>A0A388MB85</accession>
<evidence type="ECO:0000256" key="2">
    <source>
        <dbReference type="SAM" id="MobiDB-lite"/>
    </source>
</evidence>
<organism evidence="4 5">
    <name type="scientific">Chara braunii</name>
    <name type="common">Braun's stonewort</name>
    <dbReference type="NCBI Taxonomy" id="69332"/>
    <lineage>
        <taxon>Eukaryota</taxon>
        <taxon>Viridiplantae</taxon>
        <taxon>Streptophyta</taxon>
        <taxon>Charophyceae</taxon>
        <taxon>Charales</taxon>
        <taxon>Characeae</taxon>
        <taxon>Chara</taxon>
    </lineage>
</organism>
<dbReference type="InterPro" id="IPR001878">
    <property type="entry name" value="Znf_CCHC"/>
</dbReference>
<sequence length="416" mass="47719">MSSQGQHDRNEREREWGDWDRKRRDRDPAYDPGDRRPYRPPTCFACNEVGHYANQCPNRSKRYPSARPSTSTDSRRTRSPRRHESKRHELSPNLDPEIRGTISKLGKSVAAMEEHYAAQRAKKEQKLKKKLDKEEARRREAEEAARLEEERIAAEKKAWKRQQKKIIEDERRAEMQKDLQIQLAMHVGDLEDRLVQRLHQVVAVPTRFERGKKKVTYKSGDDVSSPSSAEGSDTSVTQELSARAERLTITEKRKRGPEPAFEDPSPPMEQPAKRTPKRGILKPVKLTGRLTRSKSKKGGGGLTPTSASKKIATPLSKKRTPTQKRTPISTPLSKVSLERLRYRDNALRELKDLDATELQRICREEDIHYDKKIEVIFDIVDHMTERAFSTALARIEHIAISDDTHVDQEEATASAG</sequence>
<evidence type="ECO:0000313" key="4">
    <source>
        <dbReference type="EMBL" id="GBG91826.1"/>
    </source>
</evidence>
<feature type="region of interest" description="Disordered" evidence="2">
    <location>
        <begin position="1"/>
        <end position="99"/>
    </location>
</feature>
<protein>
    <recommendedName>
        <fullName evidence="3">CCHC-type domain-containing protein</fullName>
    </recommendedName>
</protein>
<dbReference type="AlphaFoldDB" id="A0A388MB85"/>
<keyword evidence="1" id="KW-0863">Zinc-finger</keyword>
<dbReference type="Proteomes" id="UP000265515">
    <property type="component" value="Unassembled WGS sequence"/>
</dbReference>
<keyword evidence="1" id="KW-0862">Zinc</keyword>
<keyword evidence="1" id="KW-0479">Metal-binding</keyword>
<evidence type="ECO:0000259" key="3">
    <source>
        <dbReference type="PROSITE" id="PS50158"/>
    </source>
</evidence>
<dbReference type="EMBL" id="BFEA01000956">
    <property type="protein sequence ID" value="GBG91826.1"/>
    <property type="molecule type" value="Genomic_DNA"/>
</dbReference>
<comment type="caution">
    <text evidence="4">The sequence shown here is derived from an EMBL/GenBank/DDBJ whole genome shotgun (WGS) entry which is preliminary data.</text>
</comment>
<proteinExistence type="predicted"/>
<dbReference type="InterPro" id="IPR036875">
    <property type="entry name" value="Znf_CCHC_sf"/>
</dbReference>
<dbReference type="Gramene" id="GBG91826">
    <property type="protein sequence ID" value="GBG91826"/>
    <property type="gene ID" value="CBR_g53717"/>
</dbReference>
<feature type="compositionally biased region" description="Polar residues" evidence="2">
    <location>
        <begin position="222"/>
        <end position="240"/>
    </location>
</feature>
<dbReference type="GO" id="GO:0003676">
    <property type="term" value="F:nucleic acid binding"/>
    <property type="evidence" value="ECO:0007669"/>
    <property type="project" value="InterPro"/>
</dbReference>
<feature type="domain" description="CCHC-type" evidence="3">
    <location>
        <begin position="43"/>
        <end position="58"/>
    </location>
</feature>
<feature type="compositionally biased region" description="Basic and acidic residues" evidence="2">
    <location>
        <begin position="1"/>
        <end position="37"/>
    </location>
</feature>